<evidence type="ECO:0000313" key="3">
    <source>
        <dbReference type="EMBL" id="RXM35387.1"/>
    </source>
</evidence>
<feature type="transmembrane region" description="Helical" evidence="2">
    <location>
        <begin position="800"/>
        <end position="823"/>
    </location>
</feature>
<dbReference type="PANTHER" id="PTHR16525">
    <property type="entry name" value="PROTEIN C12ORF4"/>
    <property type="match status" value="1"/>
</dbReference>
<feature type="transmembrane region" description="Helical" evidence="2">
    <location>
        <begin position="829"/>
        <end position="849"/>
    </location>
</feature>
<feature type="transmembrane region" description="Helical" evidence="2">
    <location>
        <begin position="769"/>
        <end position="788"/>
    </location>
</feature>
<sequence length="991" mass="111856">MKRNKGKVVTTEREFRFEFKPGKQSCVLSVPVEFPVQGNASDLHGRLMLLHSLPCFVEKNLKDALSKFIEEGTNKDYDGEAELALERLRTGEVDTDLLTNAWAKAYSDTTLEHARPEEPSWDEDFADVYHDLIHSPASETLLNLEHNYFVSISELIGERDMELKKLQERQSSEMDKVMKELGNTLSDQDVNAVASQHFDSQQVLENKWASELKQLTTIQKQEYQEWVIKLHQDLQNPNNSSINEEIKAQPSQLRGSQEANERLYEEQIQLEESFTIHLGAQLKTMHNLRLLRADVLDFCKHKRNHRSGVKLHRLQTALSLYSTSLCGLVLLVDNRINSYSGIKRDFATVSQECTDFHFPRLEEQLEVVQQVVLYARAQRSSKQKEQPGEFYISRHSNLSEVHIVFHLCVDDNVRSGNITARDPAIMGLRNILKVCCTHDSTTITIPLLLVHDMSECPSPIVSPFFFSIRSARLEYKPNPDKFCTLPMGGIGPVLGLLFIPLIGSASDHCTSSYGRRRPFIWLLSLGVLLALFIIPQADMFAFYFSWGGRAMHVAFLILGVGLLDFCGQVCFTPLEALLSDLYREEEDCGQAFAMFSFMVSLGGCIGYLLPAVNWTDSYLSAYLGGQEKCLFSLLTFIFIVSVLVTMKVSQEPTYPSRRLLLEPKPSESARSVSRSCCYLLKCKLRVFKSGPLICMLRTCWSMTPAIYRSYCHIPRVMKQLCVAQLCSWMAVMSFMLFYTDFVGEGLYEGVPSAAPGTASRLRYDEGIRMGSLGLFLQCATSTFFSIIMSKLVKLFGSKRVYLASMVSFTFSALVICLSKSIVLVTMMSALTGFAYATLQTLPYTLTCHYHKEKDIYMPKTKPKNMLKNGITITRESVYLTPDEQCTINHNHKQNGHVYFEPEHAGSYAAQNDSASGGDGEEEDFGKRGVGLDFAILDSTFLLSQVFPSFFMGMIVQFTESVTAYIASSTVFGLIAIYLAKSIVFDQKDLKF</sequence>
<dbReference type="PANTHER" id="PTHR16525:SF0">
    <property type="entry name" value="PROTEIN C12ORF4"/>
    <property type="match status" value="1"/>
</dbReference>
<dbReference type="FunFam" id="1.20.1250.20:FF:000193">
    <property type="entry name" value="Solute carrier family 45 member 3"/>
    <property type="match status" value="1"/>
</dbReference>
<dbReference type="GO" id="GO:0043304">
    <property type="term" value="P:regulation of mast cell degranulation"/>
    <property type="evidence" value="ECO:0007669"/>
    <property type="project" value="TreeGrafter"/>
</dbReference>
<reference evidence="3 4" key="1">
    <citation type="submission" date="2019-01" db="EMBL/GenBank/DDBJ databases">
        <title>Draft Genome and Complete Hox-Cluster Characterization of the Sterlet Sturgeon (Acipenser ruthenus).</title>
        <authorList>
            <person name="Wei Q."/>
        </authorList>
    </citation>
    <scope>NUCLEOTIDE SEQUENCE [LARGE SCALE GENOMIC DNA]</scope>
    <source>
        <strain evidence="3">WHYD16114868_AA</strain>
        <tissue evidence="3">Blood</tissue>
    </source>
</reference>
<accession>A0A444UJL6</accession>
<keyword evidence="2" id="KW-0472">Membrane</keyword>
<dbReference type="InterPro" id="IPR019311">
    <property type="entry name" value="Fy-3"/>
</dbReference>
<feature type="transmembrane region" description="Helical" evidence="2">
    <location>
        <begin position="591"/>
        <end position="610"/>
    </location>
</feature>
<dbReference type="SUPFAM" id="SSF103473">
    <property type="entry name" value="MFS general substrate transporter"/>
    <property type="match status" value="1"/>
</dbReference>
<dbReference type="Gene3D" id="1.20.1720.10">
    <property type="entry name" value="Multidrug resistance protein D"/>
    <property type="match status" value="1"/>
</dbReference>
<feature type="transmembrane region" description="Helical" evidence="2">
    <location>
        <begin position="550"/>
        <end position="571"/>
    </location>
</feature>
<protein>
    <submittedName>
        <fullName evidence="3">Protein C12orf4-like</fullName>
    </submittedName>
</protein>
<name>A0A444UJL6_ACIRT</name>
<dbReference type="GO" id="GO:0016020">
    <property type="term" value="C:membrane"/>
    <property type="evidence" value="ECO:0007669"/>
    <property type="project" value="UniProtKB-SubCell"/>
</dbReference>
<feature type="transmembrane region" description="Helical" evidence="2">
    <location>
        <begin position="518"/>
        <end position="544"/>
    </location>
</feature>
<dbReference type="FunFam" id="1.20.1250.20:FF:000230">
    <property type="entry name" value="Solute carrier family 45 member 3"/>
    <property type="match status" value="1"/>
</dbReference>
<proteinExistence type="predicted"/>
<dbReference type="CDD" id="cd17313">
    <property type="entry name" value="MFS_SLC45_SUC"/>
    <property type="match status" value="1"/>
</dbReference>
<dbReference type="InterPro" id="IPR036259">
    <property type="entry name" value="MFS_trans_sf"/>
</dbReference>
<dbReference type="GO" id="GO:0005737">
    <property type="term" value="C:cytoplasm"/>
    <property type="evidence" value="ECO:0007669"/>
    <property type="project" value="TreeGrafter"/>
</dbReference>
<feature type="transmembrane region" description="Helical" evidence="2">
    <location>
        <begin position="720"/>
        <end position="738"/>
    </location>
</feature>
<feature type="transmembrane region" description="Helical" evidence="2">
    <location>
        <begin position="630"/>
        <end position="648"/>
    </location>
</feature>
<feature type="transmembrane region" description="Helical" evidence="2">
    <location>
        <begin position="485"/>
        <end position="506"/>
    </location>
</feature>
<dbReference type="FunFam" id="1.20.1720.10:FF:000105">
    <property type="match status" value="1"/>
</dbReference>
<dbReference type="EMBL" id="SCEB01214431">
    <property type="protein sequence ID" value="RXM35387.1"/>
    <property type="molecule type" value="Genomic_DNA"/>
</dbReference>
<dbReference type="Pfam" id="PF10154">
    <property type="entry name" value="Fy-3"/>
    <property type="match status" value="1"/>
</dbReference>
<evidence type="ECO:0000256" key="1">
    <source>
        <dbReference type="ARBA" id="ARBA00004141"/>
    </source>
</evidence>
<organism evidence="3 4">
    <name type="scientific">Acipenser ruthenus</name>
    <name type="common">Sterlet sturgeon</name>
    <dbReference type="NCBI Taxonomy" id="7906"/>
    <lineage>
        <taxon>Eukaryota</taxon>
        <taxon>Metazoa</taxon>
        <taxon>Chordata</taxon>
        <taxon>Craniata</taxon>
        <taxon>Vertebrata</taxon>
        <taxon>Euteleostomi</taxon>
        <taxon>Actinopterygii</taxon>
        <taxon>Chondrostei</taxon>
        <taxon>Acipenseriformes</taxon>
        <taxon>Acipenseridae</taxon>
        <taxon>Acipenser</taxon>
    </lineage>
</organism>
<keyword evidence="2" id="KW-1133">Transmembrane helix</keyword>
<dbReference type="AlphaFoldDB" id="A0A444UJL6"/>
<feature type="transmembrane region" description="Helical" evidence="2">
    <location>
        <begin position="933"/>
        <end position="955"/>
    </location>
</feature>
<dbReference type="Proteomes" id="UP000289886">
    <property type="component" value="Unassembled WGS sequence"/>
</dbReference>
<dbReference type="Gene3D" id="1.20.1250.20">
    <property type="entry name" value="MFS general substrate transporter like domains"/>
    <property type="match status" value="1"/>
</dbReference>
<keyword evidence="4" id="KW-1185">Reference proteome</keyword>
<comment type="subcellular location">
    <subcellularLocation>
        <location evidence="1">Membrane</location>
        <topology evidence="1">Multi-pass membrane protein</topology>
    </subcellularLocation>
</comment>
<comment type="caution">
    <text evidence="3">The sequence shown here is derived from an EMBL/GenBank/DDBJ whole genome shotgun (WGS) entry which is preliminary data.</text>
</comment>
<keyword evidence="2" id="KW-0812">Transmembrane</keyword>
<evidence type="ECO:0000313" key="4">
    <source>
        <dbReference type="Proteomes" id="UP000289886"/>
    </source>
</evidence>
<evidence type="ECO:0000256" key="2">
    <source>
        <dbReference type="SAM" id="Phobius"/>
    </source>
</evidence>
<gene>
    <name evidence="3" type="ORF">EOD39_4133</name>
</gene>
<feature type="transmembrane region" description="Helical" evidence="2">
    <location>
        <begin position="961"/>
        <end position="979"/>
    </location>
</feature>